<proteinExistence type="predicted"/>
<reference evidence="1" key="1">
    <citation type="submission" date="2021-04" db="EMBL/GenBank/DDBJ databases">
        <title>Phycicoccus avicenniae sp. nov., a novel endophytic actinomycetes isolated from branch of Avicennia mariana.</title>
        <authorList>
            <person name="Tuo L."/>
        </authorList>
    </citation>
    <scope>NUCLEOTIDE SEQUENCE</scope>
    <source>
        <strain evidence="1">BSK3Z-2</strain>
    </source>
</reference>
<dbReference type="Proteomes" id="UP000677016">
    <property type="component" value="Unassembled WGS sequence"/>
</dbReference>
<protein>
    <submittedName>
        <fullName evidence="1">Uncharacterized protein</fullName>
    </submittedName>
</protein>
<dbReference type="RefSeq" id="WP_211603875.1">
    <property type="nucleotide sequence ID" value="NZ_JAGSNF010000020.1"/>
</dbReference>
<gene>
    <name evidence="1" type="ORF">KC207_13725</name>
</gene>
<sequence>MGVVDANEVGAMTPEADLGPFLTIEAVARRGGVPLGQVAEWTGSDRLVAVPTSDGSALYPAAQWPNGSAVGPHEVGVAEVVKVLREAGCGWLTIAQWFQASDQRFSGMNAWQWLHAGGAMARVVSAARSDAARWAQ</sequence>
<dbReference type="EMBL" id="JAGSNF010000020">
    <property type="protein sequence ID" value="MBR7744348.1"/>
    <property type="molecule type" value="Genomic_DNA"/>
</dbReference>
<accession>A0A941DAY7</accession>
<organism evidence="1 2">
    <name type="scientific">Phycicoccus avicenniae</name>
    <dbReference type="NCBI Taxonomy" id="2828860"/>
    <lineage>
        <taxon>Bacteria</taxon>
        <taxon>Bacillati</taxon>
        <taxon>Actinomycetota</taxon>
        <taxon>Actinomycetes</taxon>
        <taxon>Micrococcales</taxon>
        <taxon>Intrasporangiaceae</taxon>
        <taxon>Phycicoccus</taxon>
    </lineage>
</organism>
<evidence type="ECO:0000313" key="2">
    <source>
        <dbReference type="Proteomes" id="UP000677016"/>
    </source>
</evidence>
<comment type="caution">
    <text evidence="1">The sequence shown here is derived from an EMBL/GenBank/DDBJ whole genome shotgun (WGS) entry which is preliminary data.</text>
</comment>
<evidence type="ECO:0000313" key="1">
    <source>
        <dbReference type="EMBL" id="MBR7744348.1"/>
    </source>
</evidence>
<name>A0A941DAY7_9MICO</name>
<dbReference type="AlphaFoldDB" id="A0A941DAY7"/>
<keyword evidence="2" id="KW-1185">Reference proteome</keyword>